<keyword evidence="3" id="KW-1185">Reference proteome</keyword>
<dbReference type="SUPFAM" id="SSF81301">
    <property type="entry name" value="Nucleotidyltransferase"/>
    <property type="match status" value="1"/>
</dbReference>
<name>E1RBV4_SEDSS</name>
<dbReference type="Proteomes" id="UP000002318">
    <property type="component" value="Chromosome"/>
</dbReference>
<dbReference type="KEGG" id="ssm:Spirs_0698"/>
<evidence type="ECO:0000313" key="2">
    <source>
        <dbReference type="EMBL" id="ADK79834.1"/>
    </source>
</evidence>
<feature type="domain" description="Polymerase beta nucleotidyltransferase" evidence="1">
    <location>
        <begin position="23"/>
        <end position="82"/>
    </location>
</feature>
<reference evidence="2 3" key="1">
    <citation type="journal article" date="2010" name="Stand. Genomic Sci.">
        <title>Complete genome sequence of Spirochaeta smaragdinae type strain (SEBR 4228).</title>
        <authorList>
            <person name="Mavromatis K."/>
            <person name="Yasawong M."/>
            <person name="Chertkov O."/>
            <person name="Lapidus A."/>
            <person name="Lucas S."/>
            <person name="Nolan M."/>
            <person name="Del Rio T.G."/>
            <person name="Tice H."/>
            <person name="Cheng J.F."/>
            <person name="Pitluck S."/>
            <person name="Liolios K."/>
            <person name="Ivanova N."/>
            <person name="Tapia R."/>
            <person name="Han C."/>
            <person name="Bruce D."/>
            <person name="Goodwin L."/>
            <person name="Pati A."/>
            <person name="Chen A."/>
            <person name="Palaniappan K."/>
            <person name="Land M."/>
            <person name="Hauser L."/>
            <person name="Chang Y.J."/>
            <person name="Jeffries C.D."/>
            <person name="Detter J.C."/>
            <person name="Rohde M."/>
            <person name="Brambilla E."/>
            <person name="Spring S."/>
            <person name="Goker M."/>
            <person name="Sikorski J."/>
            <person name="Woyke T."/>
            <person name="Bristow J."/>
            <person name="Eisen J.A."/>
            <person name="Markowitz V."/>
            <person name="Hugenholtz P."/>
            <person name="Klenk H.P."/>
            <person name="Kyrpides N.C."/>
        </authorList>
    </citation>
    <scope>NUCLEOTIDE SEQUENCE [LARGE SCALE GENOMIC DNA]</scope>
    <source>
        <strain evidence="3">DSM 11293 / JCM 15392 / SEBR 4228</strain>
    </source>
</reference>
<sequence>MRLDKRLFIKYNNVMIVREIYAEKIMEDLSTLNLKKVLLFGSYAMNKQTEDSDIDLLVVLDENYLPETDDDWLETKMRVRRLLRGINDDVGIDLLTAQKLVL</sequence>
<dbReference type="OrthoDB" id="9803106at2"/>
<proteinExistence type="predicted"/>
<evidence type="ECO:0000313" key="3">
    <source>
        <dbReference type="Proteomes" id="UP000002318"/>
    </source>
</evidence>
<dbReference type="Pfam" id="PF18765">
    <property type="entry name" value="Polbeta"/>
    <property type="match status" value="1"/>
</dbReference>
<dbReference type="InterPro" id="IPR043519">
    <property type="entry name" value="NT_sf"/>
</dbReference>
<dbReference type="HOGENOM" id="CLU_2275689_0_0_12"/>
<protein>
    <submittedName>
        <fullName evidence="2">DNA polymerase beta domain protein region</fullName>
    </submittedName>
</protein>
<dbReference type="InterPro" id="IPR041633">
    <property type="entry name" value="Polbeta"/>
</dbReference>
<evidence type="ECO:0000259" key="1">
    <source>
        <dbReference type="Pfam" id="PF18765"/>
    </source>
</evidence>
<dbReference type="Gene3D" id="3.30.460.10">
    <property type="entry name" value="Beta Polymerase, domain 2"/>
    <property type="match status" value="1"/>
</dbReference>
<organism evidence="2 3">
    <name type="scientific">Sediminispirochaeta smaragdinae (strain DSM 11293 / JCM 15392 / SEBR 4228)</name>
    <name type="common">Spirochaeta smaragdinae</name>
    <dbReference type="NCBI Taxonomy" id="573413"/>
    <lineage>
        <taxon>Bacteria</taxon>
        <taxon>Pseudomonadati</taxon>
        <taxon>Spirochaetota</taxon>
        <taxon>Spirochaetia</taxon>
        <taxon>Spirochaetales</taxon>
        <taxon>Spirochaetaceae</taxon>
        <taxon>Sediminispirochaeta</taxon>
    </lineage>
</organism>
<dbReference type="STRING" id="573413.Spirs_0698"/>
<dbReference type="CDD" id="cd05403">
    <property type="entry name" value="NT_KNTase_like"/>
    <property type="match status" value="1"/>
</dbReference>
<gene>
    <name evidence="2" type="ordered locus">Spirs_0698</name>
</gene>
<accession>E1RBV4</accession>
<dbReference type="eggNOG" id="COG1669">
    <property type="taxonomic scope" value="Bacteria"/>
</dbReference>
<dbReference type="RefSeq" id="WP_013253298.1">
    <property type="nucleotide sequence ID" value="NC_014364.1"/>
</dbReference>
<dbReference type="EMBL" id="CP002116">
    <property type="protein sequence ID" value="ADK79834.1"/>
    <property type="molecule type" value="Genomic_DNA"/>
</dbReference>
<dbReference type="AlphaFoldDB" id="E1RBV4"/>